<proteinExistence type="predicted"/>
<feature type="coiled-coil region" evidence="1">
    <location>
        <begin position="46"/>
        <end position="114"/>
    </location>
</feature>
<evidence type="ECO:0000313" key="3">
    <source>
        <dbReference type="EMBL" id="DAE20477.1"/>
    </source>
</evidence>
<evidence type="ECO:0000256" key="2">
    <source>
        <dbReference type="SAM" id="MobiDB-lite"/>
    </source>
</evidence>
<dbReference type="EMBL" id="BK015696">
    <property type="protein sequence ID" value="DAE20477.1"/>
    <property type="molecule type" value="Genomic_DNA"/>
</dbReference>
<evidence type="ECO:0000256" key="1">
    <source>
        <dbReference type="SAM" id="Coils"/>
    </source>
</evidence>
<name>A0A8S5QNZ7_9CAUD</name>
<accession>A0A8S5QNZ7</accession>
<organism evidence="3">
    <name type="scientific">Siphoviridae sp. ctqwO1</name>
    <dbReference type="NCBI Taxonomy" id="2826472"/>
    <lineage>
        <taxon>Viruses</taxon>
        <taxon>Duplodnaviria</taxon>
        <taxon>Heunggongvirae</taxon>
        <taxon>Uroviricota</taxon>
        <taxon>Caudoviricetes</taxon>
    </lineage>
</organism>
<sequence length="1330" mass="144230">MADGTITLKAESDDKGVKVGMRDIEASVKRMSTSVEGLGEKAKIAIQKQLDSLSKLNNQYVQQEQKVNDLKQRMKELSDQKIETDKYKRLSDEIKKLEDEFEKVETKQREWLDMGFSINSAPLKELYQQMDDIWADIDKIQQKQAEMRNSGTAYVDPRSLSEYQNTASRLTVEEMRLDDMNNRLNTSFASTEMRLKECSEEAVKSSSKFNGLASAAERFSGRLIQSGITGMKRKVHELWQALDKLMAKFMQLASGAITGGLQKISNGIFAIHKSANKSTLSLKNLLKYAFGIRSLFVLFNKMQSAVVDGIQNLAKYDLATKTGDVNNCLSALMSSLTQLKNSFATAFAPIITVVTPLLVNFINMISQAVTRVGMLIAALTGQNTFTKAVAVQENYAASLDKTANKAKKAAKELKGYLSPIDEINRYDDGKTNSNTGSNGKYTGPSPKDMFEEVPIESSLKGIADKIRELIKNEDWEGLGAYIASGINKGLQKIYDVINWNNVGPKVTKFCDAFTRTFNSLVDNIDWDLMGRTVGAGINTLVNTLNLLIAGIDWKNLGKKFAIGITGLVREVNWNNLGQLMGNKFMIAWKIFNGMVHNLPYSEIGKAVAECLNGAMSQISLSEVADTLATGLNGAFTSLYSFSESFDWSELVDNIANGINTFVSEFKWEENGQKLEVFLDDLCKALLNIAEKTNWESFGAGIGTFISQVDWVGHLKQVISAIVKALGGLFDGMEAGGTAGKVVSFLSKVFLAVKIADITGLDSLIKLLVGFLGKKLIGSETVAELSGSLTTLLGNSVKGAAGGFSSLASSIAPLVGTAGLIVGVGVAAATATSELAKMVETMQGGNGIGGTFGNTMDDFIQTLQRRGDIISGSATEIWDLKESLEKEGMTAEEKSSATQKLIDKLGEMGVTSEQATQAFETLRQKGLITDDMFDILSESIKTLGNDTTNMAGQINLGSQSAQKSYDDLKLAIGNLTNQMHLGTDEQGQLLNALDRTVDSGGTAQDAYNNVMAAVKNMGGNTETAAKIFSEVFPNAVQVTKSSVDKNIIGAQQTVTTSTGKMKADAETNLAGLQKAAENASGGVNTATVKNWGNSASEVDKNLDQMKQHANLKLGEMQKTVDSHFSSQYNTMTTKWQKANERISQIIADMAFMINNRMENLVSSMERAGSRMGNGLSRGVSEGTSGVKRALNNAVSKVNSTIGNINSALSGIEHGFTFSYDVQLPTGGRRWGNYSLNLPRVNTVPYLATGAVIPPRSEFLAVLGDQKNGRNLEAPESLIRQIFREETGSNQGNNTYNVSVSASGRKLLDIVLEEGALRRNRNGGKNPFKLDD</sequence>
<keyword evidence="1" id="KW-0175">Coiled coil</keyword>
<feature type="compositionally biased region" description="Polar residues" evidence="2">
    <location>
        <begin position="431"/>
        <end position="440"/>
    </location>
</feature>
<reference evidence="3" key="1">
    <citation type="journal article" date="2021" name="Proc. Natl. Acad. Sci. U.S.A.">
        <title>A Catalog of Tens of Thousands of Viruses from Human Metagenomes Reveals Hidden Associations with Chronic Diseases.</title>
        <authorList>
            <person name="Tisza M.J."/>
            <person name="Buck C.B."/>
        </authorList>
    </citation>
    <scope>NUCLEOTIDE SEQUENCE</scope>
    <source>
        <strain evidence="3">CtqwO1</strain>
    </source>
</reference>
<dbReference type="Gene3D" id="1.20.5.1230">
    <property type="entry name" value="Apolipoprotein A-I"/>
    <property type="match status" value="1"/>
</dbReference>
<feature type="region of interest" description="Disordered" evidence="2">
    <location>
        <begin position="427"/>
        <end position="447"/>
    </location>
</feature>
<protein>
    <submittedName>
        <fullName evidence="3">Minor tail protein</fullName>
    </submittedName>
</protein>